<name>A0ACC0JAE4_CHOFU</name>
<dbReference type="Proteomes" id="UP001064048">
    <property type="component" value="Chromosome 13"/>
</dbReference>
<sequence length="78" mass="8722">MAIQPLCSGSRSQSFFNEHQITLKYIELPTTFCVSNCCRRWERAHAACPGAALSDPPSRRRLSTNGTEHSTCTITTNY</sequence>
<gene>
    <name evidence="1" type="ORF">MSG28_008123</name>
</gene>
<proteinExistence type="predicted"/>
<comment type="caution">
    <text evidence="1">The sequence shown here is derived from an EMBL/GenBank/DDBJ whole genome shotgun (WGS) entry which is preliminary data.</text>
</comment>
<protein>
    <submittedName>
        <fullName evidence="1">Uncharacterized protein</fullName>
    </submittedName>
</protein>
<organism evidence="1 2">
    <name type="scientific">Choristoneura fumiferana</name>
    <name type="common">Spruce budworm moth</name>
    <name type="synonym">Archips fumiferana</name>
    <dbReference type="NCBI Taxonomy" id="7141"/>
    <lineage>
        <taxon>Eukaryota</taxon>
        <taxon>Metazoa</taxon>
        <taxon>Ecdysozoa</taxon>
        <taxon>Arthropoda</taxon>
        <taxon>Hexapoda</taxon>
        <taxon>Insecta</taxon>
        <taxon>Pterygota</taxon>
        <taxon>Neoptera</taxon>
        <taxon>Endopterygota</taxon>
        <taxon>Lepidoptera</taxon>
        <taxon>Glossata</taxon>
        <taxon>Ditrysia</taxon>
        <taxon>Tortricoidea</taxon>
        <taxon>Tortricidae</taxon>
        <taxon>Tortricinae</taxon>
        <taxon>Choristoneura</taxon>
    </lineage>
</organism>
<evidence type="ECO:0000313" key="2">
    <source>
        <dbReference type="Proteomes" id="UP001064048"/>
    </source>
</evidence>
<evidence type="ECO:0000313" key="1">
    <source>
        <dbReference type="EMBL" id="KAI8420975.1"/>
    </source>
</evidence>
<feature type="non-terminal residue" evidence="1">
    <location>
        <position position="78"/>
    </location>
</feature>
<reference evidence="1 2" key="1">
    <citation type="journal article" date="2022" name="Genome Biol. Evol.">
        <title>The Spruce Budworm Genome: Reconstructing the Evolutionary History of Antifreeze Proteins.</title>
        <authorList>
            <person name="Beliveau C."/>
            <person name="Gagne P."/>
            <person name="Picq S."/>
            <person name="Vernygora O."/>
            <person name="Keeling C.I."/>
            <person name="Pinkney K."/>
            <person name="Doucet D."/>
            <person name="Wen F."/>
            <person name="Johnston J.S."/>
            <person name="Maaroufi H."/>
            <person name="Boyle B."/>
            <person name="Laroche J."/>
            <person name="Dewar K."/>
            <person name="Juretic N."/>
            <person name="Blackburn G."/>
            <person name="Nisole A."/>
            <person name="Brunet B."/>
            <person name="Brandao M."/>
            <person name="Lumley L."/>
            <person name="Duan J."/>
            <person name="Quan G."/>
            <person name="Lucarotti C.J."/>
            <person name="Roe A.D."/>
            <person name="Sperling F.A.H."/>
            <person name="Levesque R.C."/>
            <person name="Cusson M."/>
        </authorList>
    </citation>
    <scope>NUCLEOTIDE SEQUENCE [LARGE SCALE GENOMIC DNA]</scope>
    <source>
        <strain evidence="1">Glfc:IPQL:Cfum</strain>
    </source>
</reference>
<accession>A0ACC0JAE4</accession>
<dbReference type="EMBL" id="CM046113">
    <property type="protein sequence ID" value="KAI8420975.1"/>
    <property type="molecule type" value="Genomic_DNA"/>
</dbReference>
<keyword evidence="2" id="KW-1185">Reference proteome</keyword>